<dbReference type="AlphaFoldDB" id="A0A1M6E055"/>
<dbReference type="Pfam" id="PF14566">
    <property type="entry name" value="PTPlike_phytase"/>
    <property type="match status" value="1"/>
</dbReference>
<dbReference type="InterPro" id="IPR029021">
    <property type="entry name" value="Prot-tyrosine_phosphatase-like"/>
</dbReference>
<gene>
    <name evidence="3" type="ORF">SAMN02745941_04346</name>
</gene>
<feature type="signal peptide" evidence="1">
    <location>
        <begin position="1"/>
        <end position="24"/>
    </location>
</feature>
<protein>
    <submittedName>
        <fullName evidence="3">Inositol hexakisphosphate</fullName>
    </submittedName>
</protein>
<dbReference type="RefSeq" id="WP_073022648.1">
    <property type="nucleotide sequence ID" value="NZ_FQXU01000020.1"/>
</dbReference>
<feature type="domain" description="Tyrosine specific protein phosphatases" evidence="2">
    <location>
        <begin position="199"/>
        <end position="248"/>
    </location>
</feature>
<dbReference type="EMBL" id="FQXU01000020">
    <property type="protein sequence ID" value="SHI78831.1"/>
    <property type="molecule type" value="Genomic_DNA"/>
</dbReference>
<dbReference type="Proteomes" id="UP000184241">
    <property type="component" value="Unassembled WGS sequence"/>
</dbReference>
<dbReference type="Gene3D" id="3.30.70.1690">
    <property type="match status" value="1"/>
</dbReference>
<name>A0A1M6E055_9CLOT</name>
<evidence type="ECO:0000259" key="2">
    <source>
        <dbReference type="PROSITE" id="PS50056"/>
    </source>
</evidence>
<feature type="chain" id="PRO_5039399072" evidence="1">
    <location>
        <begin position="25"/>
        <end position="314"/>
    </location>
</feature>
<dbReference type="Gene3D" id="3.90.190.10">
    <property type="entry name" value="Protein tyrosine phosphatase superfamily"/>
    <property type="match status" value="1"/>
</dbReference>
<sequence>MKKSTAIFFAFILVFISLSSTTLSLDTAAAIASDEVQLALDSLNESTPRNFRKTSTPIYLTKNEKFSLKGIDKLNISGSQQFSEKNLPILLEEIGTSKPITIVDLRQESHGFINGLPVSWKNLNNDVNKGLTRDEVIEKEAKQLSSIPLNTPLTVYRAPNNSMIPTEVFNEDALVTSKNLSYIRIPVTDLGLPTDDMVDYFIEVFKNLPKDSWVHFHCKAGVGRTTTFMIMYDMLINYNEVSATDIIDRQLKLANFDEVTIREFYTPERYKLLLNFYNYCKENGREFKMSWSTWSKEYDGFISLRNSSQYIHAA</sequence>
<dbReference type="PROSITE" id="PS50056">
    <property type="entry name" value="TYR_PHOSPHATASE_2"/>
    <property type="match status" value="1"/>
</dbReference>
<organism evidence="3 4">
    <name type="scientific">Clostridium intestinale DSM 6191</name>
    <dbReference type="NCBI Taxonomy" id="1121320"/>
    <lineage>
        <taxon>Bacteria</taxon>
        <taxon>Bacillati</taxon>
        <taxon>Bacillota</taxon>
        <taxon>Clostridia</taxon>
        <taxon>Eubacteriales</taxon>
        <taxon>Clostridiaceae</taxon>
        <taxon>Clostridium</taxon>
    </lineage>
</organism>
<evidence type="ECO:0000313" key="4">
    <source>
        <dbReference type="Proteomes" id="UP000184241"/>
    </source>
</evidence>
<dbReference type="SUPFAM" id="SSF52799">
    <property type="entry name" value="(Phosphotyrosine protein) phosphatases II"/>
    <property type="match status" value="1"/>
</dbReference>
<dbReference type="InterPro" id="IPR000387">
    <property type="entry name" value="Tyr_Pase_dom"/>
</dbReference>
<accession>A0A1M6E055</accession>
<keyword evidence="1" id="KW-0732">Signal</keyword>
<dbReference type="InterPro" id="IPR016130">
    <property type="entry name" value="Tyr_Pase_AS"/>
</dbReference>
<evidence type="ECO:0000256" key="1">
    <source>
        <dbReference type="SAM" id="SignalP"/>
    </source>
</evidence>
<reference evidence="3 4" key="1">
    <citation type="submission" date="2016-11" db="EMBL/GenBank/DDBJ databases">
        <authorList>
            <person name="Jaros S."/>
            <person name="Januszkiewicz K."/>
            <person name="Wedrychowicz H."/>
        </authorList>
    </citation>
    <scope>NUCLEOTIDE SEQUENCE [LARGE SCALE GENOMIC DNA]</scope>
    <source>
        <strain evidence="3 4">DSM 6191</strain>
    </source>
</reference>
<dbReference type="SMART" id="SM01301">
    <property type="entry name" value="PTPlike_phytase"/>
    <property type="match status" value="1"/>
</dbReference>
<evidence type="ECO:0000313" key="3">
    <source>
        <dbReference type="EMBL" id="SHI78831.1"/>
    </source>
</evidence>
<proteinExistence type="predicted"/>
<dbReference type="PROSITE" id="PS00383">
    <property type="entry name" value="TYR_PHOSPHATASE_1"/>
    <property type="match status" value="1"/>
</dbReference>